<feature type="compositionally biased region" description="Polar residues" evidence="6">
    <location>
        <begin position="416"/>
        <end position="426"/>
    </location>
</feature>
<organismHost>
    <name type="scientific">Scotophilus kuhlii</name>
    <name type="common">Lesser asiatic yellow bat</name>
    <dbReference type="NCBI Taxonomy" id="153297"/>
</organismHost>
<dbReference type="SMR" id="A0A1L7B8K2"/>
<reference evidence="10" key="1">
    <citation type="submission" date="2017-01" db="EMBL/GenBank/DDBJ databases">
        <authorList>
            <person name="Johnson J.C."/>
            <person name="Sword J.M."/>
            <person name="Wohl S."/>
            <person name="Barnes K.G."/>
            <person name="Sabeti P.C."/>
            <person name="Hensley L.E."/>
            <person name="Olinger G."/>
            <person name="Jahrling P.B."/>
            <person name="Honko A.N."/>
        </authorList>
    </citation>
    <scope>NUCLEOTIDE SEQUENCE</scope>
    <source>
        <strain evidence="10">IRF0160</strain>
    </source>
</reference>
<evidence type="ECO:0000313" key="16">
    <source>
        <dbReference type="EMBL" id="QHR78986.1"/>
    </source>
</evidence>
<organismHost>
    <name type="scientific">Sus scrofa</name>
    <name type="common">Pig</name>
    <dbReference type="NCBI Taxonomy" id="9823"/>
</organismHost>
<organismHost>
    <name type="scientific">Homo sapiens</name>
    <name type="common">Human</name>
    <dbReference type="NCBI Taxonomy" id="9606"/>
</organismHost>
<dbReference type="KEGG" id="vg:920952"/>
<protein>
    <recommendedName>
        <fullName evidence="1">Phosphoprotein</fullName>
    </recommendedName>
</protein>
<evidence type="ECO:0000256" key="6">
    <source>
        <dbReference type="SAM" id="MobiDB-lite"/>
    </source>
</evidence>
<accession>A0A1L7B8K2</accession>
<evidence type="ECO:0000313" key="12">
    <source>
        <dbReference type="EMBL" id="QHR78950.1"/>
    </source>
</evidence>
<dbReference type="RefSeq" id="NP_112022.1">
    <property type="nucleotide sequence ID" value="NC_002728.1"/>
</dbReference>
<dbReference type="EMBL" id="KY425646">
    <property type="protein sequence ID" value="APT69628.1"/>
    <property type="molecule type" value="Viral_cRNA"/>
</dbReference>
<feature type="compositionally biased region" description="Basic and acidic residues" evidence="6">
    <location>
        <begin position="63"/>
        <end position="76"/>
    </location>
</feature>
<reference evidence="11" key="2">
    <citation type="submission" date="2017-01" db="EMBL/GenBank/DDBJ databases">
        <authorList>
            <person name="Honko A.N."/>
            <person name="Hensley L.E."/>
            <person name="Wohl S."/>
            <person name="Barnes K.G."/>
            <person name="Sabeti P.C."/>
            <person name="Olinger G."/>
            <person name="Jahrling P.B."/>
            <person name="Sword J.M."/>
        </authorList>
    </citation>
    <scope>NUCLEOTIDE SEQUENCE</scope>
    <source>
        <strain evidence="11">IRF0158</strain>
    </source>
</reference>
<evidence type="ECO:0000313" key="10">
    <source>
        <dbReference type="EMBL" id="APT69628.1"/>
    </source>
</evidence>
<sequence length="709" mass="78303">MDKLELVNDGLNIIDFIQKNQKEIQKTYGRSSIQQPSIKDQTKAWEDFLQCTSGESEQVEGGMSKDDGDVERRNLEDLSSTSPTDGTIGKRVSNTRDWAEGSDDIQLDPVVTDVVYHDHGGECTGYGFTSSPERGWSDYTSGANNGNVCLVSDAKMLSYAPEIAVSKEDRETDLVHLENKLSTTGLNPTAVPFTLRNLSDPAKDSPVIAEHYYGLGVKEQNVGPQTSRNVNLDSIKLYTSDDEEADQLEFEDEFAGSSSEVIVGISPEDEEPSSVGGKPNESIGRTIEGQSIRDNLQAKDNKSTDVPGAGPKDSAVKEEPPQKRLPMLAEEFECSGSEDPIIRELLKENSLINCQQGKDAQPPYHWSIERSISPDKTEIVNGAVQTADRQRPGTPMPKSRGIPIKKGTDAKYPSAGTENVPGSKSGATRHVRGSPPYQEGKSVNAENVQLNASTAVKETDKSEVNPVDDNDSLDDKYIMPSDDFSNTFFPHDTDRLNYHADHLGDYDLETLCEESVLMGVINSIKLINLDMRLNHIEEQVKEIPKIINKLESIDRVLAKTNTALSTIEGHLVSMMIMIPGKGKGERKGKNNPELKPVIGRDILEQQSLFSFDNVKNFRDGSLTNEPYGAAVQLREDLILPELNFEETNASQFVPMADDSSRDVIKTLIRTHIKDRELRSELIGYLNKAENDEEIQEIANTVNDIIDGNI</sequence>
<evidence type="ECO:0000256" key="5">
    <source>
        <dbReference type="ARBA" id="ARBA00060014"/>
    </source>
</evidence>
<evidence type="ECO:0000256" key="2">
    <source>
        <dbReference type="ARBA" id="ARBA00022495"/>
    </source>
</evidence>
<evidence type="ECO:0000256" key="3">
    <source>
        <dbReference type="ARBA" id="ARBA00022553"/>
    </source>
</evidence>
<dbReference type="EMBL" id="MK673560">
    <property type="protein sequence ID" value="QHR78968.1"/>
    <property type="molecule type" value="Viral_cRNA"/>
</dbReference>
<dbReference type="InterPro" id="IPR004897">
    <property type="entry name" value="P/V_Pprotein_paramyxoviral"/>
</dbReference>
<organismHost>
    <name type="scientific">Cynopterus brachyotis</name>
    <name type="common">Lesser short-nosed fruit bat</name>
    <name type="synonym">Pachysoma brachyotis</name>
    <dbReference type="NCBI Taxonomy" id="58060"/>
</organismHost>
<dbReference type="EMBL" id="MK673558">
    <property type="protein sequence ID" value="QHR78950.1"/>
    <property type="molecule type" value="Viral_cRNA"/>
</dbReference>
<reference evidence="12" key="3">
    <citation type="journal article" name="Virus Evol.">
        <title>Inference of Nipah virus evolution, 1999-2015.</title>
        <authorList>
            <person name="Whitmer S.L.M."/>
            <person name="Lo M.K."/>
            <person name="Sazzad H.M.S."/>
            <person name="Zufan S."/>
            <person name="Gurley E.S."/>
            <person name="Sultana S."/>
            <person name="Amman B."/>
            <person name="Ladner J.T."/>
            <person name="Rahman M.Z."/>
            <person name="Doan S."/>
            <person name="Satter S.M."/>
            <person name="Flora M.S."/>
            <person name="Montgomery J.M."/>
            <person name="Nichol S.T."/>
            <person name="Spiropoulou C.F."/>
            <person name="Klena J.D."/>
        </authorList>
    </citation>
    <scope>NUCLEOTIDE SEQUENCE</scope>
    <source>
        <strain evidence="12">808579</strain>
        <strain evidence="13">808581</strain>
        <strain evidence="14">808585</strain>
        <strain evidence="15">808589</strain>
        <strain evidence="16">808651</strain>
        <strain evidence="17">808652</strain>
    </source>
</reference>
<keyword evidence="4" id="KW-0693">Viral RNA replication</keyword>
<evidence type="ECO:0000259" key="8">
    <source>
        <dbReference type="Pfam" id="PF14313"/>
    </source>
</evidence>
<feature type="region of interest" description="Disordered" evidence="6">
    <location>
        <begin position="53"/>
        <end position="92"/>
    </location>
</feature>
<keyword evidence="3" id="KW-0597">Phosphoprotein</keyword>
<gene>
    <name evidence="12" type="primary">P/V/W/C</name>
</gene>
<dbReference type="Gene3D" id="6.10.250.2490">
    <property type="match status" value="1"/>
</dbReference>
<dbReference type="Pfam" id="PF14313">
    <property type="entry name" value="Soyouz_module"/>
    <property type="match status" value="1"/>
</dbReference>
<evidence type="ECO:0000259" key="7">
    <source>
        <dbReference type="Pfam" id="PF13825"/>
    </source>
</evidence>
<dbReference type="InterPro" id="IPR025909">
    <property type="entry name" value="Soyouz_module"/>
</dbReference>
<dbReference type="EMBL" id="MK673561">
    <property type="protein sequence ID" value="QHR78977.1"/>
    <property type="molecule type" value="Viral_cRNA"/>
</dbReference>
<feature type="domain" description="Phosphoprotein P region PNT disordered" evidence="9">
    <location>
        <begin position="71"/>
        <end position="351"/>
    </location>
</feature>
<dbReference type="OrthoDB" id="20684at10239"/>
<feature type="compositionally biased region" description="Polar residues" evidence="6">
    <location>
        <begin position="444"/>
        <end position="456"/>
    </location>
</feature>
<evidence type="ECO:0000313" key="14">
    <source>
        <dbReference type="EMBL" id="QHR78968.1"/>
    </source>
</evidence>
<organismHost>
    <name type="scientific">Eonycteris spelaea</name>
    <name type="common">Lesser dawn bat</name>
    <name type="synonym">Macroglossus spelaeus</name>
    <dbReference type="NCBI Taxonomy" id="58065"/>
</organismHost>
<proteinExistence type="predicted"/>
<evidence type="ECO:0000256" key="1">
    <source>
        <dbReference type="ARBA" id="ARBA00020572"/>
    </source>
</evidence>
<dbReference type="EMBL" id="KY425655">
    <property type="protein sequence ID" value="APT69695.1"/>
    <property type="molecule type" value="Viral_cRNA"/>
</dbReference>
<organismHost>
    <name type="scientific">Pteropus hypomelanus</name>
    <name type="common">Island flying fox</name>
    <name type="synonym">Variable flying fox</name>
    <dbReference type="NCBI Taxonomy" id="9405"/>
</organismHost>
<feature type="domain" description="Paramyxovirus structural protein P/V N-terminal" evidence="7">
    <location>
        <begin position="397"/>
        <end position="456"/>
    </location>
</feature>
<dbReference type="Gene3D" id="1.10.8.10">
    <property type="entry name" value="DNA helicase RuvA subunit, C-terminal domain"/>
    <property type="match status" value="1"/>
</dbReference>
<evidence type="ECO:0000259" key="9">
    <source>
        <dbReference type="Pfam" id="PF14320"/>
    </source>
</evidence>
<keyword evidence="2" id="KW-0691">RNA editing</keyword>
<dbReference type="EMBL" id="MK673563">
    <property type="protein sequence ID" value="QHR78995.1"/>
    <property type="molecule type" value="Viral_cRNA"/>
</dbReference>
<dbReference type="InterPro" id="IPR035430">
    <property type="entry name" value="Paramyxo_PNT"/>
</dbReference>
<feature type="domain" description="Phosphoprotein P soyouz module" evidence="8">
    <location>
        <begin position="5"/>
        <end position="52"/>
    </location>
</feature>
<evidence type="ECO:0000313" key="13">
    <source>
        <dbReference type="EMBL" id="QHR78959.1"/>
    </source>
</evidence>
<dbReference type="Proteomes" id="UP000246966">
    <property type="component" value="Segment"/>
</dbReference>
<dbReference type="EMBL" id="MK673559">
    <property type="protein sequence ID" value="QHR78959.1"/>
    <property type="molecule type" value="Viral_cRNA"/>
</dbReference>
<dbReference type="Pfam" id="PF03210">
    <property type="entry name" value="Paramyx_P_V_C"/>
    <property type="match status" value="1"/>
</dbReference>
<organism evidence="11">
    <name type="scientific">Nipah virus</name>
    <dbReference type="NCBI Taxonomy" id="3052225"/>
    <lineage>
        <taxon>Viruses</taxon>
        <taxon>Riboviria</taxon>
        <taxon>Orthornavirae</taxon>
        <taxon>Negarnaviricota</taxon>
        <taxon>Haploviricotina</taxon>
        <taxon>Monjiviricetes</taxon>
        <taxon>Mononegavirales</taxon>
        <taxon>Paramyxoviridae</taxon>
        <taxon>Orthoparamyxovirinae</taxon>
        <taxon>Henipavirus</taxon>
    </lineage>
</organism>
<evidence type="ECO:0000313" key="11">
    <source>
        <dbReference type="EMBL" id="APT69695.1"/>
    </source>
</evidence>
<evidence type="ECO:0000256" key="4">
    <source>
        <dbReference type="ARBA" id="ARBA00022953"/>
    </source>
</evidence>
<dbReference type="Pfam" id="PF14320">
    <property type="entry name" value="Paramyxo_PNT"/>
    <property type="match status" value="1"/>
</dbReference>
<dbReference type="Gene3D" id="1.20.5.110">
    <property type="match status" value="1"/>
</dbReference>
<dbReference type="EMBL" id="MK673562">
    <property type="protein sequence ID" value="QHR78986.1"/>
    <property type="molecule type" value="Viral_cRNA"/>
</dbReference>
<evidence type="ECO:0000313" key="15">
    <source>
        <dbReference type="EMBL" id="QHR78977.1"/>
    </source>
</evidence>
<dbReference type="CDD" id="cd21031">
    <property type="entry name" value="MEV_P-protein-C_like"/>
    <property type="match status" value="1"/>
</dbReference>
<dbReference type="Proteomes" id="UP000246915">
    <property type="component" value="Segment"/>
</dbReference>
<feature type="region of interest" description="Disordered" evidence="6">
    <location>
        <begin position="265"/>
        <end position="324"/>
    </location>
</feature>
<dbReference type="Pfam" id="PF13825">
    <property type="entry name" value="Paramyxo_P_V_N"/>
    <property type="match status" value="1"/>
</dbReference>
<organismHost>
    <name type="scientific">Pteropus vampyrus</name>
    <name type="common">Large flying fox</name>
    <dbReference type="NCBI Taxonomy" id="132908"/>
</organismHost>
<evidence type="ECO:0000313" key="17">
    <source>
        <dbReference type="EMBL" id="QHR78995.1"/>
    </source>
</evidence>
<name>A0A1L7B8K2_NIPAV</name>
<comment type="function">
    <text evidence="5">Essential cofactor of the RNA polymerase L that plays a central role in the transcription and replication by forming the polymerase complex with RNA polymerase L and recruiting L to the genomic N-RNA template for RNA synthesis. Also plays a central role in the encapsidation of nascent RNA chains by forming the encapsidation complex with the nucleocapsid protein N (N-P complex). Acts as a chaperone for newly synthesized free N protein, so-called N0, allowing encapsidation of nascent RNA chains during replication. The nucleoprotein protein N prevents excessive phosphorylation of P, which leads to down-regulation of viral transcription/ replication. Participates, together with N, in the formation of viral factories (viroplasms), which are large inclusions in the host cytoplasm where replication takes place.</text>
</comment>
<feature type="region of interest" description="Disordered" evidence="6">
    <location>
        <begin position="384"/>
        <end position="473"/>
    </location>
</feature>
<dbReference type="InterPro" id="IPR028243">
    <property type="entry name" value="Paramyxo_P/V_N"/>
</dbReference>